<reference evidence="1" key="1">
    <citation type="submission" date="2020-03" db="EMBL/GenBank/DDBJ databases">
        <authorList>
            <person name="Weist P."/>
        </authorList>
    </citation>
    <scope>NUCLEOTIDE SEQUENCE</scope>
</reference>
<dbReference type="AlphaFoldDB" id="A0A9N7VHA7"/>
<accession>A0A9N7VHA7</accession>
<protein>
    <submittedName>
        <fullName evidence="1">Uncharacterized protein</fullName>
    </submittedName>
</protein>
<name>A0A9N7VHA7_PLEPL</name>
<dbReference type="EMBL" id="CADEAL010004070">
    <property type="protein sequence ID" value="CAB1450933.1"/>
    <property type="molecule type" value="Genomic_DNA"/>
</dbReference>
<sequence>MDLTDGTSVSRIDLRGLARGCGSEDTDCVDKRAKLRRVCGIAVTNESESPSACRPSPPGRTLPWCHGVGLFRKSGDGHLRRLDSTATREKYHSVHQIHTAPSALHHCGERFTRQQGSDHKHLKELQDPLENQGDLTVLLKSPALNPLDRYRTLEN</sequence>
<organism evidence="1 2">
    <name type="scientific">Pleuronectes platessa</name>
    <name type="common">European plaice</name>
    <dbReference type="NCBI Taxonomy" id="8262"/>
    <lineage>
        <taxon>Eukaryota</taxon>
        <taxon>Metazoa</taxon>
        <taxon>Chordata</taxon>
        <taxon>Craniata</taxon>
        <taxon>Vertebrata</taxon>
        <taxon>Euteleostomi</taxon>
        <taxon>Actinopterygii</taxon>
        <taxon>Neopterygii</taxon>
        <taxon>Teleostei</taxon>
        <taxon>Neoteleostei</taxon>
        <taxon>Acanthomorphata</taxon>
        <taxon>Carangaria</taxon>
        <taxon>Pleuronectiformes</taxon>
        <taxon>Pleuronectoidei</taxon>
        <taxon>Pleuronectidae</taxon>
        <taxon>Pleuronectes</taxon>
    </lineage>
</organism>
<dbReference type="Proteomes" id="UP001153269">
    <property type="component" value="Unassembled WGS sequence"/>
</dbReference>
<evidence type="ECO:0000313" key="2">
    <source>
        <dbReference type="Proteomes" id="UP001153269"/>
    </source>
</evidence>
<proteinExistence type="predicted"/>
<gene>
    <name evidence="1" type="ORF">PLEPLA_LOCUS38625</name>
</gene>
<evidence type="ECO:0000313" key="1">
    <source>
        <dbReference type="EMBL" id="CAB1450933.1"/>
    </source>
</evidence>
<comment type="caution">
    <text evidence="1">The sequence shown here is derived from an EMBL/GenBank/DDBJ whole genome shotgun (WGS) entry which is preliminary data.</text>
</comment>
<keyword evidence="2" id="KW-1185">Reference proteome</keyword>